<organism evidence="1 2">
    <name type="scientific">Aphanothece hegewaldii CCALA 016</name>
    <dbReference type="NCBI Taxonomy" id="2107694"/>
    <lineage>
        <taxon>Bacteria</taxon>
        <taxon>Bacillati</taxon>
        <taxon>Cyanobacteriota</taxon>
        <taxon>Cyanophyceae</taxon>
        <taxon>Oscillatoriophycideae</taxon>
        <taxon>Chroococcales</taxon>
        <taxon>Aphanothecaceae</taxon>
        <taxon>Aphanothece</taxon>
    </lineage>
</organism>
<evidence type="ECO:0000313" key="2">
    <source>
        <dbReference type="Proteomes" id="UP000239001"/>
    </source>
</evidence>
<name>A0A2T1LWW3_9CHRO</name>
<gene>
    <name evidence="1" type="ORF">C7H19_13880</name>
</gene>
<evidence type="ECO:0008006" key="3">
    <source>
        <dbReference type="Google" id="ProtNLM"/>
    </source>
</evidence>
<dbReference type="OrthoDB" id="450621at2"/>
<dbReference type="InterPro" id="IPR009045">
    <property type="entry name" value="Zn_M74/Hedgehog-like"/>
</dbReference>
<dbReference type="RefSeq" id="WP_106457475.1">
    <property type="nucleotide sequence ID" value="NZ_PXOH01000014.1"/>
</dbReference>
<keyword evidence="2" id="KW-1185">Reference proteome</keyword>
<dbReference type="EMBL" id="PXOH01000014">
    <property type="protein sequence ID" value="PSF36291.1"/>
    <property type="molecule type" value="Genomic_DNA"/>
</dbReference>
<dbReference type="AlphaFoldDB" id="A0A2T1LWW3"/>
<reference evidence="1 2" key="2">
    <citation type="submission" date="2018-03" db="EMBL/GenBank/DDBJ databases">
        <authorList>
            <person name="Keele B.F."/>
        </authorList>
    </citation>
    <scope>NUCLEOTIDE SEQUENCE [LARGE SCALE GENOMIC DNA]</scope>
    <source>
        <strain evidence="1 2">CCALA 016</strain>
    </source>
</reference>
<accession>A0A2T1LWW3</accession>
<reference evidence="1 2" key="1">
    <citation type="submission" date="2018-03" db="EMBL/GenBank/DDBJ databases">
        <title>The ancient ancestry and fast evolution of plastids.</title>
        <authorList>
            <person name="Moore K.R."/>
            <person name="Magnabosco C."/>
            <person name="Momper L."/>
            <person name="Gold D.A."/>
            <person name="Bosak T."/>
            <person name="Fournier G.P."/>
        </authorList>
    </citation>
    <scope>NUCLEOTIDE SEQUENCE [LARGE SCALE GENOMIC DNA]</scope>
    <source>
        <strain evidence="1 2">CCALA 016</strain>
    </source>
</reference>
<evidence type="ECO:0000313" key="1">
    <source>
        <dbReference type="EMBL" id="PSF36291.1"/>
    </source>
</evidence>
<comment type="caution">
    <text evidence="1">The sequence shown here is derived from an EMBL/GenBank/DDBJ whole genome shotgun (WGS) entry which is preliminary data.</text>
</comment>
<sequence>MLDFSLGKYLTLEDFCTCTKTYQKHIDQINPYPKNSDTMQALQNLNQFIIDPIIDYFGKEQFKLTYGFCSYDLKKYLNQKDPITGIKNGRIDPSRDQHMAHETKKNGQYYCNRLGASCDFLIINYPSDELVEWILNQKLPFDSLYFYGKNRPIHISYGSQHKRDIWTFTNTGVPTKKGIENWIKKRV</sequence>
<proteinExistence type="predicted"/>
<dbReference type="Proteomes" id="UP000239001">
    <property type="component" value="Unassembled WGS sequence"/>
</dbReference>
<dbReference type="SUPFAM" id="SSF55166">
    <property type="entry name" value="Hedgehog/DD-peptidase"/>
    <property type="match status" value="1"/>
</dbReference>
<protein>
    <recommendedName>
        <fullName evidence="3">Peptidase M15</fullName>
    </recommendedName>
</protein>